<keyword evidence="1 10" id="KW-0963">Cytoplasm</keyword>
<keyword evidence="15" id="KW-1185">Reference proteome</keyword>
<feature type="region of interest" description="tRNA (mnm(5)s(2)U34)-methyltransferase" evidence="10">
    <location>
        <begin position="1"/>
        <end position="231"/>
    </location>
</feature>
<protein>
    <recommendedName>
        <fullName evidence="10">tRNA 5-methylaminomethyl-2-thiouridine biosynthesis bifunctional protein MnmC</fullName>
        <shortName evidence="10">tRNA mnm(5)s(2)U biosynthesis bifunctional protein</shortName>
    </recommendedName>
    <domain>
        <recommendedName>
            <fullName evidence="10">tRNA (mnm(5)s(2)U34)-methyltransferase</fullName>
            <ecNumber evidence="10">2.1.1.61</ecNumber>
        </recommendedName>
    </domain>
    <domain>
        <recommendedName>
            <fullName evidence="10">FAD-dependent cmnm(5)s(2)U34 oxidoreductase</fullName>
            <ecNumber evidence="10">1.5.-.-</ecNumber>
        </recommendedName>
    </domain>
</protein>
<evidence type="ECO:0000256" key="7">
    <source>
        <dbReference type="ARBA" id="ARBA00022827"/>
    </source>
</evidence>
<dbReference type="InterPro" id="IPR036188">
    <property type="entry name" value="FAD/NAD-bd_sf"/>
</dbReference>
<feature type="domain" description="MnmC-like methyltransferase" evidence="13">
    <location>
        <begin position="107"/>
        <end position="229"/>
    </location>
</feature>
<dbReference type="GO" id="GO:0032259">
    <property type="term" value="P:methylation"/>
    <property type="evidence" value="ECO:0007669"/>
    <property type="project" value="UniProtKB-KW"/>
</dbReference>
<keyword evidence="2 10" id="KW-0489">Methyltransferase</keyword>
<organism evidence="14 15">
    <name type="scientific">Variovorax dokdonensis</name>
    <dbReference type="NCBI Taxonomy" id="344883"/>
    <lineage>
        <taxon>Bacteria</taxon>
        <taxon>Pseudomonadati</taxon>
        <taxon>Pseudomonadota</taxon>
        <taxon>Betaproteobacteria</taxon>
        <taxon>Burkholderiales</taxon>
        <taxon>Comamonadaceae</taxon>
        <taxon>Variovorax</taxon>
    </lineage>
</organism>
<evidence type="ECO:0000256" key="9">
    <source>
        <dbReference type="ARBA" id="ARBA00023268"/>
    </source>
</evidence>
<dbReference type="NCBIfam" id="TIGR03197">
    <property type="entry name" value="MnmC_Cterm"/>
    <property type="match status" value="1"/>
</dbReference>
<gene>
    <name evidence="10 14" type="primary">mnmC</name>
    <name evidence="14" type="ORF">QTH91_22225</name>
</gene>
<keyword evidence="6 10" id="KW-0819">tRNA processing</keyword>
<evidence type="ECO:0000313" key="15">
    <source>
        <dbReference type="Proteomes" id="UP001174908"/>
    </source>
</evidence>
<dbReference type="HAMAP" id="MF_01102">
    <property type="entry name" value="MnmC"/>
    <property type="match status" value="1"/>
</dbReference>
<dbReference type="Proteomes" id="UP001174908">
    <property type="component" value="Unassembled WGS sequence"/>
</dbReference>
<dbReference type="SUPFAM" id="SSF51971">
    <property type="entry name" value="Nucleotide-binding domain"/>
    <property type="match status" value="1"/>
</dbReference>
<evidence type="ECO:0000256" key="2">
    <source>
        <dbReference type="ARBA" id="ARBA00022603"/>
    </source>
</evidence>
<keyword evidence="5 10" id="KW-0949">S-adenosyl-L-methionine</keyword>
<comment type="similarity">
    <text evidence="10">In the C-terminal section; belongs to the DAO family.</text>
</comment>
<evidence type="ECO:0000256" key="1">
    <source>
        <dbReference type="ARBA" id="ARBA00022490"/>
    </source>
</evidence>
<dbReference type="InterPro" id="IPR008471">
    <property type="entry name" value="MnmC-like_methylTransf"/>
</dbReference>
<keyword evidence="4 10" id="KW-0808">Transferase</keyword>
<evidence type="ECO:0000256" key="8">
    <source>
        <dbReference type="ARBA" id="ARBA00023002"/>
    </source>
</evidence>
<dbReference type="InterPro" id="IPR017610">
    <property type="entry name" value="tRNA_S-uridine_synth_MnmC_C"/>
</dbReference>
<evidence type="ECO:0000313" key="14">
    <source>
        <dbReference type="EMBL" id="MDM0047226.1"/>
    </source>
</evidence>
<evidence type="ECO:0000256" key="6">
    <source>
        <dbReference type="ARBA" id="ARBA00022694"/>
    </source>
</evidence>
<dbReference type="PANTHER" id="PTHR13847:SF283">
    <property type="entry name" value="TRNA 5-METHYLAMINOMETHYL-2-THIOURIDINE BIOSYNTHESIS BIFUNCTIONAL PROTEIN MNMC"/>
    <property type="match status" value="1"/>
</dbReference>
<feature type="region of interest" description="Disordered" evidence="11">
    <location>
        <begin position="225"/>
        <end position="245"/>
    </location>
</feature>
<keyword evidence="7 10" id="KW-0274">FAD</keyword>
<dbReference type="EC" id="2.1.1.61" evidence="10"/>
<evidence type="ECO:0000256" key="4">
    <source>
        <dbReference type="ARBA" id="ARBA00022679"/>
    </source>
</evidence>
<dbReference type="InterPro" id="IPR023032">
    <property type="entry name" value="tRNA_MAMT_biosynth_bifunc_MnmC"/>
</dbReference>
<dbReference type="Gene3D" id="3.40.50.150">
    <property type="entry name" value="Vaccinia Virus protein VP39"/>
    <property type="match status" value="1"/>
</dbReference>
<comment type="caution">
    <text evidence="14">The sequence shown here is derived from an EMBL/GenBank/DDBJ whole genome shotgun (WGS) entry which is preliminary data.</text>
</comment>
<name>A0ABT7NH24_9BURK</name>
<evidence type="ECO:0000259" key="12">
    <source>
        <dbReference type="Pfam" id="PF01266"/>
    </source>
</evidence>
<dbReference type="InterPro" id="IPR006076">
    <property type="entry name" value="FAD-dep_OxRdtase"/>
</dbReference>
<comment type="catalytic activity">
    <reaction evidence="10">
        <text>5-aminomethyl-2-thiouridine(34) in tRNA + S-adenosyl-L-methionine = 5-methylaminomethyl-2-thiouridine(34) in tRNA + S-adenosyl-L-homocysteine + H(+)</text>
        <dbReference type="Rhea" id="RHEA:19569"/>
        <dbReference type="Rhea" id="RHEA-COMP:10195"/>
        <dbReference type="Rhea" id="RHEA-COMP:10197"/>
        <dbReference type="ChEBI" id="CHEBI:15378"/>
        <dbReference type="ChEBI" id="CHEBI:57856"/>
        <dbReference type="ChEBI" id="CHEBI:59789"/>
        <dbReference type="ChEBI" id="CHEBI:74454"/>
        <dbReference type="ChEBI" id="CHEBI:74455"/>
        <dbReference type="EC" id="2.1.1.61"/>
    </reaction>
</comment>
<dbReference type="EC" id="1.5.-.-" evidence="10"/>
<dbReference type="InterPro" id="IPR047785">
    <property type="entry name" value="tRNA_MNMC2"/>
</dbReference>
<evidence type="ECO:0000256" key="11">
    <source>
        <dbReference type="SAM" id="MobiDB-lite"/>
    </source>
</evidence>
<dbReference type="GO" id="GO:0004808">
    <property type="term" value="F:tRNA (5-methylaminomethyl-2-thiouridylate)(34)-methyltransferase activity"/>
    <property type="evidence" value="ECO:0007669"/>
    <property type="project" value="UniProtKB-EC"/>
</dbReference>
<feature type="region of interest" description="FAD-dependent cmnm(5)s(2)U34 oxidoreductase" evidence="10">
    <location>
        <begin position="255"/>
        <end position="621"/>
    </location>
</feature>
<keyword evidence="3 10" id="KW-0285">Flavoprotein</keyword>
<keyword evidence="8 10" id="KW-0560">Oxidoreductase</keyword>
<dbReference type="PANTHER" id="PTHR13847">
    <property type="entry name" value="SARCOSINE DEHYDROGENASE-RELATED"/>
    <property type="match status" value="1"/>
</dbReference>
<dbReference type="RefSeq" id="WP_286662343.1">
    <property type="nucleotide sequence ID" value="NZ_JASZYV010000006.1"/>
</dbReference>
<dbReference type="InterPro" id="IPR029063">
    <property type="entry name" value="SAM-dependent_MTases_sf"/>
</dbReference>
<evidence type="ECO:0000256" key="3">
    <source>
        <dbReference type="ARBA" id="ARBA00022630"/>
    </source>
</evidence>
<comment type="function">
    <text evidence="10">Catalyzes the last two steps in the biosynthesis of 5-methylaminomethyl-2-thiouridine (mnm(5)s(2)U) at the wobble position (U34) in tRNA. Catalyzes the FAD-dependent demodification of cmnm(5)s(2)U34 to nm(5)s(2)U34, followed by the transfer of a methyl group from S-adenosyl-L-methionine to nm(5)s(2)U34, to form mnm(5)s(2)U34.</text>
</comment>
<reference evidence="14" key="1">
    <citation type="submission" date="2023-06" db="EMBL/GenBank/DDBJ databases">
        <authorList>
            <person name="Jiang Y."/>
            <person name="Liu Q."/>
        </authorList>
    </citation>
    <scope>NUCLEOTIDE SEQUENCE</scope>
    <source>
        <strain evidence="14">CGMCC 1.12089</strain>
    </source>
</reference>
<evidence type="ECO:0000256" key="10">
    <source>
        <dbReference type="HAMAP-Rule" id="MF_01102"/>
    </source>
</evidence>
<dbReference type="Gene3D" id="3.30.9.10">
    <property type="entry name" value="D-Amino Acid Oxidase, subunit A, domain 2"/>
    <property type="match status" value="1"/>
</dbReference>
<dbReference type="EMBL" id="JASZYV010000006">
    <property type="protein sequence ID" value="MDM0047226.1"/>
    <property type="molecule type" value="Genomic_DNA"/>
</dbReference>
<proteinExistence type="inferred from homology"/>
<accession>A0ABT7NH24</accession>
<comment type="cofactor">
    <cofactor evidence="10">
        <name>FAD</name>
        <dbReference type="ChEBI" id="CHEBI:57692"/>
    </cofactor>
</comment>
<comment type="similarity">
    <text evidence="10">In the N-terminal section; belongs to the methyltransferase superfamily. tRNA (mnm(5)s(2)U34)-methyltransferase family.</text>
</comment>
<feature type="domain" description="FAD dependent oxidoreductase" evidence="12">
    <location>
        <begin position="253"/>
        <end position="599"/>
    </location>
</feature>
<sequence length="621" mass="66455">MAACEPVDWGVDGLPRSARFDDIYHSSSGALAQARHVFLGGCRIPQAWAGQARWTVLETGFGLGLNFLATWLAWKNDAARAQILHFVSVEAYPVAADDLRRAAQAYPELAGLAEELAAQWHGLLPGVHRLWFERGQVLLTLCIGDAHAQLRTLAHFDADSIFLDGFSPARNPQMWSPPLLKAVARFARRGTRLATWSIARPLRDALTPLGFSSVKAPGLPPKRDRLEALFDPPWTPRRSPASPDRIEAPGHCMVIGAGLAGAAVAASLARRGWQVTVLEAGAHAAAGASGLPVGLMAPHCSPDDALMSRLTRAGIRATWQQLAATLKSGVDWSPTGALERREGPIRMPADWQADGPNESWIADPQRMQAAGLPAQAPAIWHARAAWVRPARLVQAWLDQPGVSLLTQAPVAALSRVAGDRADAWQANDQAGRTLARADRVVIACGVDSTWLAPQLPLHVVRGQVLMGSGPIADGVQAQPHPVNGNGHLITNVPEGDDAFWLAGSTYVRGDTSRELREAETLVNLDRLGELHPGAAAQAMAAHRQGLLRAWAGLRCVSRDRRPLVGPAAPLDPQGPWICTALGSRGLSFAALCAESLAARWHGEPLPLQSALAEALDTRRTA</sequence>
<comment type="subcellular location">
    <subcellularLocation>
        <location evidence="10">Cytoplasm</location>
    </subcellularLocation>
</comment>
<dbReference type="NCBIfam" id="NF033855">
    <property type="entry name" value="tRNA_MNMC2"/>
    <property type="match status" value="1"/>
</dbReference>
<keyword evidence="9 10" id="KW-0511">Multifunctional enzyme</keyword>
<evidence type="ECO:0000256" key="5">
    <source>
        <dbReference type="ARBA" id="ARBA00022691"/>
    </source>
</evidence>
<dbReference type="Pfam" id="PF05430">
    <property type="entry name" value="Methyltransf_30"/>
    <property type="match status" value="1"/>
</dbReference>
<dbReference type="Pfam" id="PF01266">
    <property type="entry name" value="DAO"/>
    <property type="match status" value="1"/>
</dbReference>
<dbReference type="Gene3D" id="3.50.50.60">
    <property type="entry name" value="FAD/NAD(P)-binding domain"/>
    <property type="match status" value="1"/>
</dbReference>
<evidence type="ECO:0000259" key="13">
    <source>
        <dbReference type="Pfam" id="PF05430"/>
    </source>
</evidence>